<dbReference type="PATRIC" id="fig|220754.4.peg.1514"/>
<dbReference type="EMBL" id="JXRR01000013">
    <property type="protein sequence ID" value="KIL48455.1"/>
    <property type="molecule type" value="Genomic_DNA"/>
</dbReference>
<proteinExistence type="predicted"/>
<evidence type="ECO:0000256" key="1">
    <source>
        <dbReference type="SAM" id="Phobius"/>
    </source>
</evidence>
<evidence type="ECO:0000259" key="2">
    <source>
        <dbReference type="Pfam" id="PF01882"/>
    </source>
</evidence>
<keyword evidence="4" id="KW-1185">Reference proteome</keyword>
<organism evidence="3 4">
    <name type="scientific">Jeotgalibacillus campisalis</name>
    <dbReference type="NCBI Taxonomy" id="220754"/>
    <lineage>
        <taxon>Bacteria</taxon>
        <taxon>Bacillati</taxon>
        <taxon>Bacillota</taxon>
        <taxon>Bacilli</taxon>
        <taxon>Bacillales</taxon>
        <taxon>Caryophanaceae</taxon>
        <taxon>Jeotgalibacillus</taxon>
    </lineage>
</organism>
<keyword evidence="1" id="KW-1133">Transmembrane helix</keyword>
<evidence type="ECO:0000313" key="4">
    <source>
        <dbReference type="Proteomes" id="UP000031972"/>
    </source>
</evidence>
<dbReference type="InterPro" id="IPR002881">
    <property type="entry name" value="DUF58"/>
</dbReference>
<keyword evidence="1" id="KW-0472">Membrane</keyword>
<sequence length="378" mass="43054">MFQGGFVSWFLFYSFLPFSLYSFLVMLYPLRDFEVTRSIQSKELKAGSHAAVTIQLTRKFPIPLFYLVVEDQVSTGIFSTAEITQVKKLIYPGFKRSIQLQYEFENLPRGEHHFTSTELKTGDFLGIFQKSRRIDASDSILVYPSYTQMTYQPIHVQYDQGVASTDVKIQRDTTMATGLREYQPGDRVSWIHWKSFARTNDLMTKEFEERKSHDVCFILDRTPTALFEDLVSFTASLSRAVLKKGAQAGYISTGSGIQRIPVKNGDHHQRQIDYQLAKVQADSDQPFDEAIKKEISRMSQSVVLLVVTSVLTRELIQQLHDYARNNSAVAVFLIKDANNKSKNSDEQQVKALASSKGIMVRDCFAGHFANVFSEVKQA</sequence>
<accession>A0A0C2RDW1</accession>
<dbReference type="Pfam" id="PF01882">
    <property type="entry name" value="DUF58"/>
    <property type="match status" value="1"/>
</dbReference>
<feature type="transmembrane region" description="Helical" evidence="1">
    <location>
        <begin position="6"/>
        <end position="28"/>
    </location>
</feature>
<dbReference type="PANTHER" id="PTHR34351">
    <property type="entry name" value="SLR1927 PROTEIN-RELATED"/>
    <property type="match status" value="1"/>
</dbReference>
<dbReference type="AlphaFoldDB" id="A0A0C2RDW1"/>
<dbReference type="Proteomes" id="UP000031972">
    <property type="component" value="Unassembled WGS sequence"/>
</dbReference>
<comment type="caution">
    <text evidence="3">The sequence shown here is derived from an EMBL/GenBank/DDBJ whole genome shotgun (WGS) entry which is preliminary data.</text>
</comment>
<feature type="domain" description="DUF58" evidence="2">
    <location>
        <begin position="179"/>
        <end position="338"/>
    </location>
</feature>
<reference evidence="3 4" key="1">
    <citation type="submission" date="2015-01" db="EMBL/GenBank/DDBJ databases">
        <title>Jeotgalibacillus campisalis genome sequencing.</title>
        <authorList>
            <person name="Goh K.M."/>
            <person name="Chan K.-G."/>
            <person name="Yaakop A.S."/>
            <person name="Ee R."/>
            <person name="Gan H.M."/>
            <person name="Chan C.S."/>
        </authorList>
    </citation>
    <scope>NUCLEOTIDE SEQUENCE [LARGE SCALE GENOMIC DNA]</scope>
    <source>
        <strain evidence="3 4">SF-57</strain>
    </source>
</reference>
<gene>
    <name evidence="3" type="ORF">KR50_14910</name>
</gene>
<name>A0A0C2RDW1_9BACL</name>
<evidence type="ECO:0000313" key="3">
    <source>
        <dbReference type="EMBL" id="KIL48455.1"/>
    </source>
</evidence>
<keyword evidence="1" id="KW-0812">Transmembrane</keyword>
<dbReference type="PANTHER" id="PTHR34351:SF2">
    <property type="entry name" value="DUF58 DOMAIN-CONTAINING PROTEIN"/>
    <property type="match status" value="1"/>
</dbReference>
<protein>
    <recommendedName>
        <fullName evidence="2">DUF58 domain-containing protein</fullName>
    </recommendedName>
</protein>